<dbReference type="Pfam" id="PF01476">
    <property type="entry name" value="LysM"/>
    <property type="match status" value="1"/>
</dbReference>
<dbReference type="OrthoDB" id="5084290at2"/>
<evidence type="ECO:0000259" key="1">
    <source>
        <dbReference type="PROSITE" id="PS51782"/>
    </source>
</evidence>
<dbReference type="SUPFAM" id="SSF54106">
    <property type="entry name" value="LysM domain"/>
    <property type="match status" value="1"/>
</dbReference>
<evidence type="ECO:0000313" key="3">
    <source>
        <dbReference type="Proteomes" id="UP000061839"/>
    </source>
</evidence>
<gene>
    <name evidence="2" type="ORF">UM93_01890</name>
</gene>
<name>A0A0D4C2G8_9MICC</name>
<dbReference type="InterPro" id="IPR036779">
    <property type="entry name" value="LysM_dom_sf"/>
</dbReference>
<dbReference type="SMART" id="SM00257">
    <property type="entry name" value="LysM"/>
    <property type="match status" value="1"/>
</dbReference>
<dbReference type="CDD" id="cd00118">
    <property type="entry name" value="LysM"/>
    <property type="match status" value="1"/>
</dbReference>
<dbReference type="STRING" id="1618207.UM93_01890"/>
<dbReference type="InterPro" id="IPR018392">
    <property type="entry name" value="LysM"/>
</dbReference>
<proteinExistence type="predicted"/>
<dbReference type="Gene3D" id="3.10.350.10">
    <property type="entry name" value="LysM domain"/>
    <property type="match status" value="1"/>
</dbReference>
<keyword evidence="3" id="KW-1185">Reference proteome</keyword>
<accession>A0A0D4C2G8</accession>
<sequence>MSTITLKSHRKAARVTSSGLKLTRRGRFLLLGLPLMLLAVAALVLVGIVTSSAQAATGTTGAGATQVTVQAGESIWSIAAANSSNRDPRDVVAEIVQLNDLKTSVLQPGQQIFVPTH</sequence>
<feature type="domain" description="LysM" evidence="1">
    <location>
        <begin position="65"/>
        <end position="114"/>
    </location>
</feature>
<dbReference type="KEGG" id="ari:UM93_01890"/>
<dbReference type="HOGENOM" id="CLU_136034_2_0_11"/>
<organism evidence="2 3">
    <name type="scientific">Psychromicrobium lacuslunae</name>
    <dbReference type="NCBI Taxonomy" id="1618207"/>
    <lineage>
        <taxon>Bacteria</taxon>
        <taxon>Bacillati</taxon>
        <taxon>Actinomycetota</taxon>
        <taxon>Actinomycetes</taxon>
        <taxon>Micrococcales</taxon>
        <taxon>Micrococcaceae</taxon>
        <taxon>Psychromicrobium</taxon>
    </lineage>
</organism>
<dbReference type="PATRIC" id="fig|1618207.4.peg.386"/>
<dbReference type="AlphaFoldDB" id="A0A0D4C2G8"/>
<reference evidence="2 3" key="1">
    <citation type="journal article" date="2015" name="Genome Announc.">
        <title>Complete Genome Sequencing of Protease-Producing Novel Arthrobacter sp. Strain IHBB 11108 Using PacBio Single-Molecule Real-Time Sequencing Technology.</title>
        <authorList>
            <person name="Kiran S."/>
            <person name="Swarnkar M.K."/>
            <person name="Pal M."/>
            <person name="Thakur R."/>
            <person name="Tewari R."/>
            <person name="Singh A.K."/>
            <person name="Gulati A."/>
        </authorList>
    </citation>
    <scope>NUCLEOTIDE SEQUENCE [LARGE SCALE GENOMIC DNA]</scope>
    <source>
        <strain evidence="2 3">IHBB 11108</strain>
    </source>
</reference>
<dbReference type="EMBL" id="CP011005">
    <property type="protein sequence ID" value="AJT42798.1"/>
    <property type="molecule type" value="Genomic_DNA"/>
</dbReference>
<protein>
    <recommendedName>
        <fullName evidence="1">LysM domain-containing protein</fullName>
    </recommendedName>
</protein>
<dbReference type="PROSITE" id="PS51782">
    <property type="entry name" value="LYSM"/>
    <property type="match status" value="1"/>
</dbReference>
<dbReference type="Proteomes" id="UP000061839">
    <property type="component" value="Chromosome"/>
</dbReference>
<evidence type="ECO:0000313" key="2">
    <source>
        <dbReference type="EMBL" id="AJT42798.1"/>
    </source>
</evidence>